<keyword evidence="8" id="KW-0206">Cytoskeleton</keyword>
<dbReference type="Gene3D" id="2.30.30.190">
    <property type="entry name" value="CAP Gly-rich-like domain"/>
    <property type="match status" value="1"/>
</dbReference>
<keyword evidence="7 9" id="KW-0175">Coiled coil</keyword>
<dbReference type="AlphaFoldDB" id="A0A915DLA8"/>
<reference evidence="13" key="1">
    <citation type="submission" date="2022-11" db="UniProtKB">
        <authorList>
            <consortium name="WormBaseParasite"/>
        </authorList>
    </citation>
    <scope>IDENTIFICATION</scope>
</reference>
<feature type="coiled-coil region" evidence="9">
    <location>
        <begin position="205"/>
        <end position="535"/>
    </location>
</feature>
<proteinExistence type="inferred from homology"/>
<name>A0A915DLA8_9BILA</name>
<evidence type="ECO:0000256" key="8">
    <source>
        <dbReference type="ARBA" id="ARBA00023212"/>
    </source>
</evidence>
<feature type="region of interest" description="Disordered" evidence="10">
    <location>
        <begin position="70"/>
        <end position="167"/>
    </location>
</feature>
<feature type="coiled-coil region" evidence="9">
    <location>
        <begin position="956"/>
        <end position="997"/>
    </location>
</feature>
<sequence length="1215" mass="138778">MSTLKIGDLVDTEKGSGAVAYFGETEFSEGTWVGIVLDEPKGKNNGTVKGVSYFACKENHGIFIQKDKVRLKQSTPRSKLQAPSSSMRPPSALRKPSTARTTPGSTPKMTPSSSVEKLDRQKSFGNRVLQQQSTLPSKIPESHLPEPVTRRLSKVASSIDSASSEHSIVRERAHKIDENTPMTSSVYKLPETTTPTGSGADNVEIDFLKKEIKDLNEKLDTLRAKRKEDQEKLKEYERNKIQLQTLQVFKTEMSHAHSALKKEKEEMQKKMEELQAQHEENSDLNRLLEQLELTALDKEMAEEKAEILQTEVETLESKCQELETALAMMKSDLQRGIPMGGDGTVSNSVELKQLEQQNERMKEAVLLLRDGFARSQAEINNLKKDVELAQLERDELSSLCEKLEQELDAAKESVNTFRDQVDAAMGSEQMIATLTDKNLDLEDKIKALEEDVSELEVLRSMDEEIIESQKDAEKELKQDMEQQFVKISELKRQLQEYDRRAEDFERVILKFRQKNADLNEEIQQLKDEILIYKSEQESGDSDHCHSLKTVNLNRTFAEIVEAELKSIELEYFRQHVSFLKSFLPDNFTKAGGDNDFKLLNLKYPPVPNGIRREHITLSHKAEQWAHVKKFSYSLHALNAILKKFDAVSRNCSVERLTRLAIQQLEFTGQERNLDQYFELLKQNRLDENTSVDNLDRIVNFFQKVFATNLSAENYNARDALKNTIVQLKEGLAWIQFNCQRLKYFLQPLDGEIESCEFGKQITTFVKVLTECESLAIRSLNRIPAENDLMLSSETNDKIMSAVAALEKTAKAIHNTCSFAASQLTTIDVEGFSSSQLKEMLHSSVEKLVGPTDSSKAGAVITESIEVVKTFLFEVSECLENSSMEIPPTQANNFPPLLERAHTRKNDAVEAEGLRWQISKKDEEILKLQKLIRAKEGDISTLKLRLEMADKQMETPAKDFVKQKTDYEKTLEQLQKKLEQAEQDREKERERARDFSKKALFANMTQNILGNAAGGTSPLTPPIVPTMVNFGQEMVSMERELTTTLNDLKWAEQRIRLLEHKNSTHIMSSLEPINPPDSVCGIYSLKHRSLKSEDEAELDKMLKETESLMTESNLYLIEPLEHKQKEAFRNKVVYINDRIESLKFRFHRFWSRTHPDEEYPRLVKSLIAQHTASNVNTDKHKTMKSEQKCKSILSKWNKDLAEKENWYGGMLNKGVA</sequence>
<evidence type="ECO:0000256" key="3">
    <source>
        <dbReference type="ARBA" id="ARBA00016574"/>
    </source>
</evidence>
<dbReference type="WBParaSite" id="jg21184">
    <property type="protein sequence ID" value="jg21184"/>
    <property type="gene ID" value="jg21184"/>
</dbReference>
<evidence type="ECO:0000256" key="2">
    <source>
        <dbReference type="ARBA" id="ARBA00011010"/>
    </source>
</evidence>
<dbReference type="SUPFAM" id="SSF74924">
    <property type="entry name" value="Cap-Gly domain"/>
    <property type="match status" value="1"/>
</dbReference>
<dbReference type="InterPro" id="IPR022157">
    <property type="entry name" value="Dynactin"/>
</dbReference>
<feature type="compositionally biased region" description="Polar residues" evidence="10">
    <location>
        <begin position="72"/>
        <end position="88"/>
    </location>
</feature>
<dbReference type="Pfam" id="PF12455">
    <property type="entry name" value="Dynactin"/>
    <property type="match status" value="1"/>
</dbReference>
<dbReference type="GO" id="GO:0005874">
    <property type="term" value="C:microtubule"/>
    <property type="evidence" value="ECO:0007669"/>
    <property type="project" value="UniProtKB-KW"/>
</dbReference>
<feature type="compositionally biased region" description="Low complexity" evidence="10">
    <location>
        <begin position="154"/>
        <end position="166"/>
    </location>
</feature>
<dbReference type="Proteomes" id="UP000887574">
    <property type="component" value="Unplaced"/>
</dbReference>
<dbReference type="Pfam" id="PF01302">
    <property type="entry name" value="CAP_GLY"/>
    <property type="match status" value="1"/>
</dbReference>
<dbReference type="InterPro" id="IPR000938">
    <property type="entry name" value="CAP-Gly_domain"/>
</dbReference>
<organism evidence="12 13">
    <name type="scientific">Ditylenchus dipsaci</name>
    <dbReference type="NCBI Taxonomy" id="166011"/>
    <lineage>
        <taxon>Eukaryota</taxon>
        <taxon>Metazoa</taxon>
        <taxon>Ecdysozoa</taxon>
        <taxon>Nematoda</taxon>
        <taxon>Chromadorea</taxon>
        <taxon>Rhabditida</taxon>
        <taxon>Tylenchina</taxon>
        <taxon>Tylenchomorpha</taxon>
        <taxon>Sphaerularioidea</taxon>
        <taxon>Anguinidae</taxon>
        <taxon>Anguininae</taxon>
        <taxon>Ditylenchus</taxon>
    </lineage>
</organism>
<evidence type="ECO:0000256" key="10">
    <source>
        <dbReference type="SAM" id="MobiDB-lite"/>
    </source>
</evidence>
<feature type="compositionally biased region" description="Polar residues" evidence="10">
    <location>
        <begin position="98"/>
        <end position="115"/>
    </location>
</feature>
<keyword evidence="4" id="KW-0963">Cytoplasm</keyword>
<evidence type="ECO:0000313" key="13">
    <source>
        <dbReference type="WBParaSite" id="jg21184"/>
    </source>
</evidence>
<evidence type="ECO:0000256" key="5">
    <source>
        <dbReference type="ARBA" id="ARBA00022701"/>
    </source>
</evidence>
<feature type="domain" description="CAP-Gly" evidence="11">
    <location>
        <begin position="23"/>
        <end position="65"/>
    </location>
</feature>
<keyword evidence="5" id="KW-0493">Microtubule</keyword>
<comment type="subcellular location">
    <subcellularLocation>
        <location evidence="1">Cytoplasm</location>
        <location evidence="1">Cytoskeleton</location>
    </subcellularLocation>
</comment>
<evidence type="ECO:0000256" key="7">
    <source>
        <dbReference type="ARBA" id="ARBA00023054"/>
    </source>
</evidence>
<dbReference type="PROSITE" id="PS00845">
    <property type="entry name" value="CAP_GLY_1"/>
    <property type="match status" value="1"/>
</dbReference>
<evidence type="ECO:0000256" key="1">
    <source>
        <dbReference type="ARBA" id="ARBA00004245"/>
    </source>
</evidence>
<dbReference type="InterPro" id="IPR036859">
    <property type="entry name" value="CAP-Gly_dom_sf"/>
</dbReference>
<evidence type="ECO:0000313" key="12">
    <source>
        <dbReference type="Proteomes" id="UP000887574"/>
    </source>
</evidence>
<accession>A0A915DLA8</accession>
<evidence type="ECO:0000256" key="9">
    <source>
        <dbReference type="SAM" id="Coils"/>
    </source>
</evidence>
<keyword evidence="12" id="KW-1185">Reference proteome</keyword>
<dbReference type="SMART" id="SM01052">
    <property type="entry name" value="CAP_GLY"/>
    <property type="match status" value="1"/>
</dbReference>
<keyword evidence="6" id="KW-0243">Dynein</keyword>
<comment type="similarity">
    <text evidence="2">Belongs to the dynactin 150 kDa subunit family.</text>
</comment>
<evidence type="ECO:0000259" key="11">
    <source>
        <dbReference type="PROSITE" id="PS50245"/>
    </source>
</evidence>
<dbReference type="PROSITE" id="PS50245">
    <property type="entry name" value="CAP_GLY_2"/>
    <property type="match status" value="1"/>
</dbReference>
<evidence type="ECO:0000256" key="4">
    <source>
        <dbReference type="ARBA" id="ARBA00022490"/>
    </source>
</evidence>
<dbReference type="GO" id="GO:0030286">
    <property type="term" value="C:dynein complex"/>
    <property type="evidence" value="ECO:0007669"/>
    <property type="project" value="UniProtKB-KW"/>
</dbReference>
<evidence type="ECO:0000256" key="6">
    <source>
        <dbReference type="ARBA" id="ARBA00023017"/>
    </source>
</evidence>
<protein>
    <recommendedName>
        <fullName evidence="3">Dynactin subunit 1</fullName>
    </recommendedName>
</protein>
<dbReference type="PANTHER" id="PTHR18916">
    <property type="entry name" value="DYNACTIN 1-RELATED MICROTUBULE-BINDING"/>
    <property type="match status" value="1"/>
</dbReference>